<reference evidence="2" key="1">
    <citation type="submission" date="2021-06" db="EMBL/GenBank/DDBJ databases">
        <title>Comparative genomics, transcriptomics and evolutionary studies reveal genomic signatures of adaptation to plant cell wall in hemibiotrophic fungi.</title>
        <authorList>
            <consortium name="DOE Joint Genome Institute"/>
            <person name="Baroncelli R."/>
            <person name="Diaz J.F."/>
            <person name="Benocci T."/>
            <person name="Peng M."/>
            <person name="Battaglia E."/>
            <person name="Haridas S."/>
            <person name="Andreopoulos W."/>
            <person name="Labutti K."/>
            <person name="Pangilinan J."/>
            <person name="Floch G.L."/>
            <person name="Makela M.R."/>
            <person name="Henrissat B."/>
            <person name="Grigoriev I.V."/>
            <person name="Crouch J.A."/>
            <person name="De Vries R.P."/>
            <person name="Sukno S.A."/>
            <person name="Thon M.R."/>
        </authorList>
    </citation>
    <scope>NUCLEOTIDE SEQUENCE</scope>
    <source>
        <strain evidence="2">CBS 193.32</strain>
    </source>
</reference>
<name>A0AAJ0ANJ8_9PEZI</name>
<dbReference type="AlphaFoldDB" id="A0AAJ0ANJ8"/>
<dbReference type="GeneID" id="85465023"/>
<evidence type="ECO:0000256" key="1">
    <source>
        <dbReference type="SAM" id="MobiDB-lite"/>
    </source>
</evidence>
<protein>
    <submittedName>
        <fullName evidence="2">Uncharacterized protein</fullName>
    </submittedName>
</protein>
<dbReference type="Proteomes" id="UP001224890">
    <property type="component" value="Unassembled WGS sequence"/>
</dbReference>
<accession>A0AAJ0ANJ8</accession>
<comment type="caution">
    <text evidence="2">The sequence shown here is derived from an EMBL/GenBank/DDBJ whole genome shotgun (WGS) entry which is preliminary data.</text>
</comment>
<evidence type="ECO:0000313" key="3">
    <source>
        <dbReference type="Proteomes" id="UP001224890"/>
    </source>
</evidence>
<gene>
    <name evidence="2" type="ORF">BDP55DRAFT_743849</name>
</gene>
<keyword evidence="3" id="KW-1185">Reference proteome</keyword>
<evidence type="ECO:0000313" key="2">
    <source>
        <dbReference type="EMBL" id="KAK1675632.1"/>
    </source>
</evidence>
<organism evidence="2 3">
    <name type="scientific">Colletotrichum godetiae</name>
    <dbReference type="NCBI Taxonomy" id="1209918"/>
    <lineage>
        <taxon>Eukaryota</taxon>
        <taxon>Fungi</taxon>
        <taxon>Dikarya</taxon>
        <taxon>Ascomycota</taxon>
        <taxon>Pezizomycotina</taxon>
        <taxon>Sordariomycetes</taxon>
        <taxon>Hypocreomycetidae</taxon>
        <taxon>Glomerellales</taxon>
        <taxon>Glomerellaceae</taxon>
        <taxon>Colletotrichum</taxon>
        <taxon>Colletotrichum acutatum species complex</taxon>
    </lineage>
</organism>
<dbReference type="RefSeq" id="XP_060429635.1">
    <property type="nucleotide sequence ID" value="XM_060580497.1"/>
</dbReference>
<sequence>MKGRLRTARAGTNGREVGRKERGRLSGQLGRGGLEFGSLDWDLGDWDWDWDWEEEYESTMDWVEYEIVKQRKGGGWMCGGVPGAKEGEGEWESYLGTYCVSCSVAGAGAGEVQVQQAVLGKKGKVPSSSNKQQEQALGMCGVHVRCGGREKEGRRASERASAKTRQIRFAVTLPPHLTFTTGSPHCHSSVQQRSSETVEVYRARGGVSSQWVMPPLPSAYLPTQVLVTERECKYLCAYILCPTKQRGTEQETELEALQTVEKKLEECNLTPG</sequence>
<proteinExistence type="predicted"/>
<dbReference type="EMBL" id="JAHMHR010000020">
    <property type="protein sequence ID" value="KAK1675632.1"/>
    <property type="molecule type" value="Genomic_DNA"/>
</dbReference>
<feature type="region of interest" description="Disordered" evidence="1">
    <location>
        <begin position="1"/>
        <end position="22"/>
    </location>
</feature>